<feature type="transmembrane region" description="Helical" evidence="1">
    <location>
        <begin position="32"/>
        <end position="50"/>
    </location>
</feature>
<keyword evidence="1" id="KW-1133">Transmembrane helix</keyword>
<keyword evidence="1" id="KW-0472">Membrane</keyword>
<sequence length="163" mass="17417">MVFPLLVCLAYGVLWIWDPAKGLGVCKSSLQMLKTVIGPLCLVFVIMTFMNKLVRSEKVAGLVGRGAGYKGPVLSILGGVISMGPIMAWFPLLKGIKEKGGSQANLATFLGARAVKPILLPVMISYFGWMFSLLLTVLTLISSLVMGWGVGIMTNPGKEKAAE</sequence>
<organism evidence="2 3">
    <name type="scientific">Dethiosulfatarculus sandiegensis</name>
    <dbReference type="NCBI Taxonomy" id="1429043"/>
    <lineage>
        <taxon>Bacteria</taxon>
        <taxon>Pseudomonadati</taxon>
        <taxon>Thermodesulfobacteriota</taxon>
        <taxon>Desulfarculia</taxon>
        <taxon>Desulfarculales</taxon>
        <taxon>Desulfarculaceae</taxon>
        <taxon>Dethiosulfatarculus</taxon>
    </lineage>
</organism>
<reference evidence="2 3" key="1">
    <citation type="submission" date="2013-11" db="EMBL/GenBank/DDBJ databases">
        <title>Metagenomic analysis of a methanogenic consortium involved in long chain n-alkane degradation.</title>
        <authorList>
            <person name="Davidova I.A."/>
            <person name="Callaghan A.V."/>
            <person name="Wawrik B."/>
            <person name="Pruitt S."/>
            <person name="Marks C."/>
            <person name="Duncan K.E."/>
            <person name="Suflita J.M."/>
        </authorList>
    </citation>
    <scope>NUCLEOTIDE SEQUENCE [LARGE SCALE GENOMIC DNA]</scope>
    <source>
        <strain evidence="2 3">SPR</strain>
    </source>
</reference>
<proteinExistence type="predicted"/>
<dbReference type="STRING" id="1429043.X474_09405"/>
<dbReference type="EMBL" id="AZAC01000011">
    <property type="protein sequence ID" value="KIX14387.1"/>
    <property type="molecule type" value="Genomic_DNA"/>
</dbReference>
<feature type="transmembrane region" description="Helical" evidence="1">
    <location>
        <begin position="71"/>
        <end position="92"/>
    </location>
</feature>
<keyword evidence="3" id="KW-1185">Reference proteome</keyword>
<accession>A0A0D2GHM1</accession>
<dbReference type="Proteomes" id="UP000032233">
    <property type="component" value="Unassembled WGS sequence"/>
</dbReference>
<name>A0A0D2GHM1_9BACT</name>
<keyword evidence="1" id="KW-0812">Transmembrane</keyword>
<dbReference type="AlphaFoldDB" id="A0A0D2GHM1"/>
<feature type="transmembrane region" description="Helical" evidence="1">
    <location>
        <begin position="126"/>
        <end position="150"/>
    </location>
</feature>
<evidence type="ECO:0000313" key="2">
    <source>
        <dbReference type="EMBL" id="KIX14387.1"/>
    </source>
</evidence>
<evidence type="ECO:0000313" key="3">
    <source>
        <dbReference type="Proteomes" id="UP000032233"/>
    </source>
</evidence>
<protein>
    <recommendedName>
        <fullName evidence="4">Permease</fullName>
    </recommendedName>
</protein>
<comment type="caution">
    <text evidence="2">The sequence shown here is derived from an EMBL/GenBank/DDBJ whole genome shotgun (WGS) entry which is preliminary data.</text>
</comment>
<gene>
    <name evidence="2" type="ORF">X474_09405</name>
</gene>
<evidence type="ECO:0008006" key="4">
    <source>
        <dbReference type="Google" id="ProtNLM"/>
    </source>
</evidence>
<evidence type="ECO:0000256" key="1">
    <source>
        <dbReference type="SAM" id="Phobius"/>
    </source>
</evidence>
<dbReference type="InParanoid" id="A0A0D2GHM1"/>